<dbReference type="Pfam" id="PF04217">
    <property type="entry name" value="DUF412"/>
    <property type="match status" value="1"/>
</dbReference>
<evidence type="ECO:0000256" key="6">
    <source>
        <dbReference type="ARBA" id="ARBA00022692"/>
    </source>
</evidence>
<dbReference type="Proteomes" id="UP000288279">
    <property type="component" value="Unassembled WGS sequence"/>
</dbReference>
<evidence type="ECO:0000313" key="10">
    <source>
        <dbReference type="Proteomes" id="UP000288279"/>
    </source>
</evidence>
<keyword evidence="10" id="KW-1185">Reference proteome</keyword>
<dbReference type="EMBL" id="PIQG01000001">
    <property type="protein sequence ID" value="RUO79198.1"/>
    <property type="molecule type" value="Genomic_DNA"/>
</dbReference>
<keyword evidence="8" id="KW-0472">Membrane</keyword>
<dbReference type="InterPro" id="IPR007334">
    <property type="entry name" value="UPF0208"/>
</dbReference>
<evidence type="ECO:0000313" key="9">
    <source>
        <dbReference type="EMBL" id="RUO79198.1"/>
    </source>
</evidence>
<evidence type="ECO:0000256" key="7">
    <source>
        <dbReference type="ARBA" id="ARBA00022989"/>
    </source>
</evidence>
<sequence>MGFIATLKKGQHYASIWPKHAVVAAMTEATVVPATAFAAKVMPAAAVLNLLVQWQLQSAQLQPLAWGASLFLLSLPLQGWYWLGKRSQTKLPPHLAHWYRELAAKLELRPRPEGTYLDLIKMVRRALEQLPPDQH</sequence>
<evidence type="ECO:0000256" key="8">
    <source>
        <dbReference type="ARBA" id="ARBA00023136"/>
    </source>
</evidence>
<keyword evidence="7" id="KW-1133">Transmembrane helix</keyword>
<evidence type="ECO:0000256" key="4">
    <source>
        <dbReference type="ARBA" id="ARBA00022475"/>
    </source>
</evidence>
<keyword evidence="5" id="KW-0997">Cell inner membrane</keyword>
<accession>A0A432ZMV0</accession>
<dbReference type="GO" id="GO:0005886">
    <property type="term" value="C:plasma membrane"/>
    <property type="evidence" value="ECO:0007669"/>
    <property type="project" value="UniProtKB-SubCell"/>
</dbReference>
<gene>
    <name evidence="9" type="ORF">CWI83_01410</name>
</gene>
<proteinExistence type="inferred from homology"/>
<name>A0A432ZMV0_9GAMM</name>
<comment type="subcellular location">
    <subcellularLocation>
        <location evidence="1">Cell inner membrane</location>
        <topology evidence="1">Multi-pass membrane protein</topology>
    </subcellularLocation>
</comment>
<reference evidence="9 10" key="1">
    <citation type="journal article" date="2011" name="Front. Microbiol.">
        <title>Genomic signatures of strain selection and enhancement in Bacillus atrophaeus var. globigii, a historical biowarfare simulant.</title>
        <authorList>
            <person name="Gibbons H.S."/>
            <person name="Broomall S.M."/>
            <person name="McNew L.A."/>
            <person name="Daligault H."/>
            <person name="Chapman C."/>
            <person name="Bruce D."/>
            <person name="Karavis M."/>
            <person name="Krepps M."/>
            <person name="McGregor P.A."/>
            <person name="Hong C."/>
            <person name="Park K.H."/>
            <person name="Akmal A."/>
            <person name="Feldman A."/>
            <person name="Lin J.S."/>
            <person name="Chang W.E."/>
            <person name="Higgs B.W."/>
            <person name="Demirev P."/>
            <person name="Lindquist J."/>
            <person name="Liem A."/>
            <person name="Fochler E."/>
            <person name="Read T.D."/>
            <person name="Tapia R."/>
            <person name="Johnson S."/>
            <person name="Bishop-Lilly K.A."/>
            <person name="Detter C."/>
            <person name="Han C."/>
            <person name="Sozhamannan S."/>
            <person name="Rosenzweig C.N."/>
            <person name="Skowronski E.W."/>
        </authorList>
    </citation>
    <scope>NUCLEOTIDE SEQUENCE [LARGE SCALE GENOMIC DNA]</scope>
    <source>
        <strain evidence="9 10">PIT1</strain>
    </source>
</reference>
<comment type="similarity">
    <text evidence="2">Belongs to the UPF0208 family.</text>
</comment>
<comment type="caution">
    <text evidence="9">The sequence shown here is derived from an EMBL/GenBank/DDBJ whole genome shotgun (WGS) entry which is preliminary data.</text>
</comment>
<protein>
    <recommendedName>
        <fullName evidence="3">UPF0208 membrane protein YfbV</fullName>
    </recommendedName>
</protein>
<dbReference type="AlphaFoldDB" id="A0A432ZMV0"/>
<evidence type="ECO:0000256" key="3">
    <source>
        <dbReference type="ARBA" id="ARBA00018831"/>
    </source>
</evidence>
<evidence type="ECO:0000256" key="2">
    <source>
        <dbReference type="ARBA" id="ARBA00009474"/>
    </source>
</evidence>
<dbReference type="RefSeq" id="WP_126824697.1">
    <property type="nucleotide sequence ID" value="NZ_PIQG01000001.1"/>
</dbReference>
<keyword evidence="6" id="KW-0812">Transmembrane</keyword>
<dbReference type="OrthoDB" id="7066670at2"/>
<dbReference type="NCBIfam" id="NF002493">
    <property type="entry name" value="PRK01816.1"/>
    <property type="match status" value="1"/>
</dbReference>
<keyword evidence="4" id="KW-1003">Cell membrane</keyword>
<evidence type="ECO:0000256" key="5">
    <source>
        <dbReference type="ARBA" id="ARBA00022519"/>
    </source>
</evidence>
<evidence type="ECO:0000256" key="1">
    <source>
        <dbReference type="ARBA" id="ARBA00004429"/>
    </source>
</evidence>
<organism evidence="9 10">
    <name type="scientific">Pseudidiomarina taiwanensis</name>
    <dbReference type="NCBI Taxonomy" id="337250"/>
    <lineage>
        <taxon>Bacteria</taxon>
        <taxon>Pseudomonadati</taxon>
        <taxon>Pseudomonadota</taxon>
        <taxon>Gammaproteobacteria</taxon>
        <taxon>Alteromonadales</taxon>
        <taxon>Idiomarinaceae</taxon>
        <taxon>Pseudidiomarina</taxon>
    </lineage>
</organism>